<reference evidence="1" key="1">
    <citation type="submission" date="2023-10" db="EMBL/GenBank/DDBJ databases">
        <authorList>
            <person name="Rodriguez Cubillos JULIANA M."/>
            <person name="De Vega J."/>
        </authorList>
    </citation>
    <scope>NUCLEOTIDE SEQUENCE</scope>
</reference>
<protein>
    <submittedName>
        <fullName evidence="1">Uncharacterized protein</fullName>
    </submittedName>
</protein>
<proteinExistence type="predicted"/>
<evidence type="ECO:0000313" key="2">
    <source>
        <dbReference type="Proteomes" id="UP001177021"/>
    </source>
</evidence>
<gene>
    <name evidence="1" type="ORF">MILVUS5_LOCUS21047</name>
</gene>
<dbReference type="EMBL" id="CASHSV030000206">
    <property type="protein sequence ID" value="CAJ2653773.1"/>
    <property type="molecule type" value="Genomic_DNA"/>
</dbReference>
<accession>A0ACB0KBJ1</accession>
<evidence type="ECO:0000313" key="1">
    <source>
        <dbReference type="EMBL" id="CAJ2653773.1"/>
    </source>
</evidence>
<comment type="caution">
    <text evidence="1">The sequence shown here is derived from an EMBL/GenBank/DDBJ whole genome shotgun (WGS) entry which is preliminary data.</text>
</comment>
<name>A0ACB0KBJ1_TRIPR</name>
<sequence length="374" mass="43553">MDIDGKDTIGWGGTNTRNFTVKSAYENQNIRAQPIEGDWKAVWSWKGPHRIQTFMWMAAHDRLLTNFRRSKWGVGASPTCSRCDRVNETLIHVLRDCPVATQTWIRLVPSNQITNFFSSSNCSEWIFKNINLQLQDIQNRKWKTIFMVACWHMWKWRNQTIFEDDFQRPTDPTYMIIKMAEDIDKCIHHPLNIRQCDTIFIGWKKPREGWIKLNCDGAYKDSLGLAGCGGLFRNSDGRWIKGYSRKIGTYDALSAEMWGMYLGMQLGWRQGFCHLQVESDSKSLVDMITGKVKFNGNPPTLVRRIQELLKLDWQVQFNHTWREGNRSADWLANFSFSLNSFNIHVMETPPNEVSSLLFDDFSGACMPRNFHVTL</sequence>
<dbReference type="Proteomes" id="UP001177021">
    <property type="component" value="Unassembled WGS sequence"/>
</dbReference>
<keyword evidence="2" id="KW-1185">Reference proteome</keyword>
<organism evidence="1 2">
    <name type="scientific">Trifolium pratense</name>
    <name type="common">Red clover</name>
    <dbReference type="NCBI Taxonomy" id="57577"/>
    <lineage>
        <taxon>Eukaryota</taxon>
        <taxon>Viridiplantae</taxon>
        <taxon>Streptophyta</taxon>
        <taxon>Embryophyta</taxon>
        <taxon>Tracheophyta</taxon>
        <taxon>Spermatophyta</taxon>
        <taxon>Magnoliopsida</taxon>
        <taxon>eudicotyledons</taxon>
        <taxon>Gunneridae</taxon>
        <taxon>Pentapetalae</taxon>
        <taxon>rosids</taxon>
        <taxon>fabids</taxon>
        <taxon>Fabales</taxon>
        <taxon>Fabaceae</taxon>
        <taxon>Papilionoideae</taxon>
        <taxon>50 kb inversion clade</taxon>
        <taxon>NPAAA clade</taxon>
        <taxon>Hologalegina</taxon>
        <taxon>IRL clade</taxon>
        <taxon>Trifolieae</taxon>
        <taxon>Trifolium</taxon>
    </lineage>
</organism>